<protein>
    <submittedName>
        <fullName evidence="4">Class F sortase</fullName>
    </submittedName>
</protein>
<evidence type="ECO:0000313" key="4">
    <source>
        <dbReference type="EMBL" id="GAA1904045.1"/>
    </source>
</evidence>
<feature type="region of interest" description="Disordered" evidence="2">
    <location>
        <begin position="31"/>
        <end position="66"/>
    </location>
</feature>
<dbReference type="InterPro" id="IPR042001">
    <property type="entry name" value="Sortase_F"/>
</dbReference>
<dbReference type="RefSeq" id="WP_246167410.1">
    <property type="nucleotide sequence ID" value="NZ_BAAALV010000001.1"/>
</dbReference>
<organism evidence="4 5">
    <name type="scientific">Arthrobacter gandavensis</name>
    <dbReference type="NCBI Taxonomy" id="169960"/>
    <lineage>
        <taxon>Bacteria</taxon>
        <taxon>Bacillati</taxon>
        <taxon>Actinomycetota</taxon>
        <taxon>Actinomycetes</taxon>
        <taxon>Micrococcales</taxon>
        <taxon>Micrococcaceae</taxon>
        <taxon>Arthrobacter</taxon>
    </lineage>
</organism>
<dbReference type="PROSITE" id="PS51257">
    <property type="entry name" value="PROKAR_LIPOPROTEIN"/>
    <property type="match status" value="1"/>
</dbReference>
<evidence type="ECO:0000256" key="3">
    <source>
        <dbReference type="SAM" id="SignalP"/>
    </source>
</evidence>
<dbReference type="Pfam" id="PF04203">
    <property type="entry name" value="Sortase"/>
    <property type="match status" value="1"/>
</dbReference>
<dbReference type="InterPro" id="IPR023365">
    <property type="entry name" value="Sortase_dom-sf"/>
</dbReference>
<feature type="compositionally biased region" description="Low complexity" evidence="2">
    <location>
        <begin position="31"/>
        <end position="43"/>
    </location>
</feature>
<evidence type="ECO:0000313" key="5">
    <source>
        <dbReference type="Proteomes" id="UP001500784"/>
    </source>
</evidence>
<feature type="chain" id="PRO_5045509355" evidence="3">
    <location>
        <begin position="31"/>
        <end position="225"/>
    </location>
</feature>
<feature type="signal peptide" evidence="3">
    <location>
        <begin position="1"/>
        <end position="30"/>
    </location>
</feature>
<dbReference type="EMBL" id="BAAALV010000001">
    <property type="protein sequence ID" value="GAA1904045.1"/>
    <property type="molecule type" value="Genomic_DNA"/>
</dbReference>
<dbReference type="CDD" id="cd05829">
    <property type="entry name" value="Sortase_F"/>
    <property type="match status" value="1"/>
</dbReference>
<evidence type="ECO:0000256" key="2">
    <source>
        <dbReference type="SAM" id="MobiDB-lite"/>
    </source>
</evidence>
<name>A0ABN2NW34_9MICC</name>
<dbReference type="SUPFAM" id="SSF63817">
    <property type="entry name" value="Sortase"/>
    <property type="match status" value="1"/>
</dbReference>
<dbReference type="InterPro" id="IPR005754">
    <property type="entry name" value="Sortase"/>
</dbReference>
<dbReference type="Gene3D" id="2.40.260.10">
    <property type="entry name" value="Sortase"/>
    <property type="match status" value="1"/>
</dbReference>
<comment type="caution">
    <text evidence="4">The sequence shown here is derived from an EMBL/GenBank/DDBJ whole genome shotgun (WGS) entry which is preliminary data.</text>
</comment>
<keyword evidence="1" id="KW-0378">Hydrolase</keyword>
<proteinExistence type="predicted"/>
<gene>
    <name evidence="4" type="ORF">GCM10009688_05180</name>
</gene>
<keyword evidence="5" id="KW-1185">Reference proteome</keyword>
<evidence type="ECO:0000256" key="1">
    <source>
        <dbReference type="ARBA" id="ARBA00022801"/>
    </source>
</evidence>
<accession>A0ABN2NW34</accession>
<dbReference type="Proteomes" id="UP001500784">
    <property type="component" value="Unassembled WGS sequence"/>
</dbReference>
<keyword evidence="3" id="KW-0732">Signal</keyword>
<sequence>MHQTGRSRRYLAAWLAAGALALGSCASVPAATEPATSEPASTAGQMQQQPTGAGSALPLDTSSGIPIRQATPEASVEIPAPVRVQVEGTGIDLEVVPVGIEDNGAMTIPDNHVQAGWYQYGPAPGADAGSSVLAAHVDSQTEVLPIAGLKNVTPGTRVRVTREDGSQVVYQTQQVENIAKRSLDGHRLFDRTGDHLLKLVTCGGKWLDTENDYEDNVVLTATPVS</sequence>
<reference evidence="4 5" key="1">
    <citation type="journal article" date="2019" name="Int. J. Syst. Evol. Microbiol.">
        <title>The Global Catalogue of Microorganisms (GCM) 10K type strain sequencing project: providing services to taxonomists for standard genome sequencing and annotation.</title>
        <authorList>
            <consortium name="The Broad Institute Genomics Platform"/>
            <consortium name="The Broad Institute Genome Sequencing Center for Infectious Disease"/>
            <person name="Wu L."/>
            <person name="Ma J."/>
        </authorList>
    </citation>
    <scope>NUCLEOTIDE SEQUENCE [LARGE SCALE GENOMIC DNA]</scope>
    <source>
        <strain evidence="4 5">JCM 13316</strain>
    </source>
</reference>